<dbReference type="Gene3D" id="3.20.20.120">
    <property type="entry name" value="Enolase-like C-terminal domain"/>
    <property type="match status" value="1"/>
</dbReference>
<dbReference type="PANTHER" id="PTHR48073:SF2">
    <property type="entry name" value="O-SUCCINYLBENZOATE SYNTHASE"/>
    <property type="match status" value="1"/>
</dbReference>
<name>A0ABY1HLH5_9GAMM</name>
<organism evidence="6 7">
    <name type="scientific">Moritella viscosa</name>
    <dbReference type="NCBI Taxonomy" id="80854"/>
    <lineage>
        <taxon>Bacteria</taxon>
        <taxon>Pseudomonadati</taxon>
        <taxon>Pseudomonadota</taxon>
        <taxon>Gammaproteobacteria</taxon>
        <taxon>Alteromonadales</taxon>
        <taxon>Moritellaceae</taxon>
        <taxon>Moritella</taxon>
    </lineage>
</organism>
<evidence type="ECO:0000256" key="4">
    <source>
        <dbReference type="NCBIfam" id="TIGR01927"/>
    </source>
</evidence>
<dbReference type="CDD" id="cd03320">
    <property type="entry name" value="OSBS"/>
    <property type="match status" value="1"/>
</dbReference>
<evidence type="ECO:0000313" key="7">
    <source>
        <dbReference type="Proteomes" id="UP000182660"/>
    </source>
</evidence>
<dbReference type="Pfam" id="PF13378">
    <property type="entry name" value="MR_MLE_C"/>
    <property type="match status" value="1"/>
</dbReference>
<evidence type="ECO:0000313" key="6">
    <source>
        <dbReference type="EMBL" id="SGZ00876.1"/>
    </source>
</evidence>
<proteinExistence type="predicted"/>
<reference evidence="6 7" key="1">
    <citation type="submission" date="2016-11" db="EMBL/GenBank/DDBJ databases">
        <authorList>
            <person name="Klemetsen T."/>
        </authorList>
    </citation>
    <scope>NUCLEOTIDE SEQUENCE [LARGE SCALE GENOMIC DNA]</scope>
    <source>
        <strain evidence="6">MT 2528</strain>
    </source>
</reference>
<dbReference type="SFLD" id="SFLDG00180">
    <property type="entry name" value="muconate_cycloisomerase"/>
    <property type="match status" value="1"/>
</dbReference>
<comment type="caution">
    <text evidence="6">The sequence shown here is derived from an EMBL/GenBank/DDBJ whole genome shotgun (WGS) entry which is preliminary data.</text>
</comment>
<dbReference type="NCBIfam" id="NF003473">
    <property type="entry name" value="PRK05105.1"/>
    <property type="match status" value="1"/>
</dbReference>
<dbReference type="Pfam" id="PF21508">
    <property type="entry name" value="MenC_N"/>
    <property type="match status" value="2"/>
</dbReference>
<dbReference type="Gene3D" id="3.30.390.10">
    <property type="entry name" value="Enolase-like, N-terminal domain"/>
    <property type="match status" value="1"/>
</dbReference>
<dbReference type="NCBIfam" id="TIGR01927">
    <property type="entry name" value="menC_gam_Gplu"/>
    <property type="match status" value="1"/>
</dbReference>
<feature type="domain" description="Mandelate racemase/muconate lactonizing enzyme C-terminal" evidence="5">
    <location>
        <begin position="160"/>
        <end position="260"/>
    </location>
</feature>
<keyword evidence="7" id="KW-1185">Reference proteome</keyword>
<keyword evidence="3" id="KW-0456">Lyase</keyword>
<dbReference type="EC" id="4.2.1.113" evidence="4"/>
<evidence type="ECO:0000256" key="3">
    <source>
        <dbReference type="ARBA" id="ARBA00023239"/>
    </source>
</evidence>
<dbReference type="InterPro" id="IPR036849">
    <property type="entry name" value="Enolase-like_C_sf"/>
</dbReference>
<dbReference type="SFLD" id="SFLDS00001">
    <property type="entry name" value="Enolase"/>
    <property type="match status" value="1"/>
</dbReference>
<dbReference type="SUPFAM" id="SSF51604">
    <property type="entry name" value="Enolase C-terminal domain-like"/>
    <property type="match status" value="1"/>
</dbReference>
<dbReference type="RefSeq" id="WP_075473369.1">
    <property type="nucleotide sequence ID" value="NZ_CAWQZC010000009.1"/>
</dbReference>
<dbReference type="Proteomes" id="UP000182660">
    <property type="component" value="Unassembled WGS sequence"/>
</dbReference>
<dbReference type="SUPFAM" id="SSF54826">
    <property type="entry name" value="Enolase N-terminal domain-like"/>
    <property type="match status" value="1"/>
</dbReference>
<dbReference type="InterPro" id="IPR041338">
    <property type="entry name" value="OSBS_N"/>
</dbReference>
<evidence type="ECO:0000259" key="5">
    <source>
        <dbReference type="SMART" id="SM00922"/>
    </source>
</evidence>
<evidence type="ECO:0000256" key="1">
    <source>
        <dbReference type="ARBA" id="ARBA00022723"/>
    </source>
</evidence>
<dbReference type="InterPro" id="IPR029065">
    <property type="entry name" value="Enolase_C-like"/>
</dbReference>
<sequence length="413" mass="46259">MQRQVNLYYYQLPLDCAIILRGQSVSVREGWIVELQERVELQDSAKLQESTGLHARCKSTHVNKVGRGEVAPLPGFSDETSAQAKQQLESIIKIWLEQGVVDLSMCYPSVAFGFSMALLELDDELPKMTYCDNIHNDNIHNDSLHNSHNHINSALLLAADLRIINRKHFQLAASSLCKLKIATQPTAKGARHDGEVTRQLLLRYPQLRLRLDANQRWSLDAALVFAKQIPVALRQRIDFIEEPCHRPNDSYLFTRETGIALAWDESLRDACKKPRGQGNGEFMKSTIAECNASETASITAIVIKPMLTGSIIHCRNLIEQAHQLGLTVVISSSLESSFGLLQLARLSQWLTPDTTPGLDTLHVFKQQVAMPYPGCNLPLIALAALPCRCYFQVTDNKLQDINTSQHRIVEACK</sequence>
<gene>
    <name evidence="6" type="ORF">MT2528_4118</name>
</gene>
<dbReference type="PANTHER" id="PTHR48073">
    <property type="entry name" value="O-SUCCINYLBENZOATE SYNTHASE-RELATED"/>
    <property type="match status" value="1"/>
</dbReference>
<evidence type="ECO:0000256" key="2">
    <source>
        <dbReference type="ARBA" id="ARBA00022842"/>
    </source>
</evidence>
<dbReference type="EMBL" id="FPLJ01000102">
    <property type="protein sequence ID" value="SGZ00876.1"/>
    <property type="molecule type" value="Genomic_DNA"/>
</dbReference>
<dbReference type="SFLD" id="SFLDF00009">
    <property type="entry name" value="o-succinylbenzoate_synthase"/>
    <property type="match status" value="1"/>
</dbReference>
<protein>
    <recommendedName>
        <fullName evidence="4">o-succinylbenzoate synthase</fullName>
        <ecNumber evidence="4">4.2.1.113</ecNumber>
    </recommendedName>
</protein>
<accession>A0ABY1HLH5</accession>
<dbReference type="SMART" id="SM00922">
    <property type="entry name" value="MR_MLE"/>
    <property type="match status" value="1"/>
</dbReference>
<dbReference type="InterPro" id="IPR029017">
    <property type="entry name" value="Enolase-like_N"/>
</dbReference>
<dbReference type="GeneID" id="61297818"/>
<dbReference type="InterPro" id="IPR013342">
    <property type="entry name" value="Mandelate_racemase_C"/>
</dbReference>
<keyword evidence="2" id="KW-0460">Magnesium</keyword>
<keyword evidence="1" id="KW-0479">Metal-binding</keyword>